<keyword evidence="2" id="KW-1185">Reference proteome</keyword>
<proteinExistence type="predicted"/>
<protein>
    <submittedName>
        <fullName evidence="1">Uncharacterized protein</fullName>
    </submittedName>
</protein>
<evidence type="ECO:0000313" key="2">
    <source>
        <dbReference type="Proteomes" id="UP000794436"/>
    </source>
</evidence>
<dbReference type="OrthoDB" id="181915at2759"/>
<dbReference type="AlphaFoldDB" id="A0A8K1CF47"/>
<evidence type="ECO:0000313" key="1">
    <source>
        <dbReference type="EMBL" id="TMW61047.1"/>
    </source>
</evidence>
<sequence>MPAPKAEAGNDPTGTDLPPGIVDLLQATPSLLGDSVVNAKTLATGNNVTIAGSRIIFGRPDRQTLISTIRSMVLNSTPGSGDSSVTQSILAVLGVTSDDPSMRSQIRAVLASREHEEILTKCIEALVDVAMKDDLERLQVKGSDIQAETRDSSDDE</sequence>
<dbReference type="Proteomes" id="UP000794436">
    <property type="component" value="Unassembled WGS sequence"/>
</dbReference>
<accession>A0A8K1CF47</accession>
<comment type="caution">
    <text evidence="1">The sequence shown here is derived from an EMBL/GenBank/DDBJ whole genome shotgun (WGS) entry which is preliminary data.</text>
</comment>
<organism evidence="1 2">
    <name type="scientific">Pythium oligandrum</name>
    <name type="common">Mycoparasitic fungus</name>
    <dbReference type="NCBI Taxonomy" id="41045"/>
    <lineage>
        <taxon>Eukaryota</taxon>
        <taxon>Sar</taxon>
        <taxon>Stramenopiles</taxon>
        <taxon>Oomycota</taxon>
        <taxon>Peronosporomycetes</taxon>
        <taxon>Pythiales</taxon>
        <taxon>Pythiaceae</taxon>
        <taxon>Pythium</taxon>
    </lineage>
</organism>
<name>A0A8K1CF47_PYTOL</name>
<reference evidence="1" key="1">
    <citation type="submission" date="2019-03" db="EMBL/GenBank/DDBJ databases">
        <title>Long read genome sequence of the mycoparasitic Pythium oligandrum ATCC 38472 isolated from sugarbeet rhizosphere.</title>
        <authorList>
            <person name="Gaulin E."/>
        </authorList>
    </citation>
    <scope>NUCLEOTIDE SEQUENCE</scope>
    <source>
        <strain evidence="1">ATCC 38472_TT</strain>
    </source>
</reference>
<dbReference type="EMBL" id="SPLM01000078">
    <property type="protein sequence ID" value="TMW61047.1"/>
    <property type="molecule type" value="Genomic_DNA"/>
</dbReference>
<gene>
    <name evidence="1" type="ORF">Poli38472_014508</name>
</gene>